<evidence type="ECO:0000313" key="2">
    <source>
        <dbReference type="Proteomes" id="UP001562425"/>
    </source>
</evidence>
<feature type="non-terminal residue" evidence="1">
    <location>
        <position position="487"/>
    </location>
</feature>
<evidence type="ECO:0000313" key="1">
    <source>
        <dbReference type="EMBL" id="KAL1402020.1"/>
    </source>
</evidence>
<accession>A0ABD1DS79</accession>
<organism evidence="1 2">
    <name type="scientific">Culex pipiens pipiens</name>
    <name type="common">Northern house mosquito</name>
    <dbReference type="NCBI Taxonomy" id="38569"/>
    <lineage>
        <taxon>Eukaryota</taxon>
        <taxon>Metazoa</taxon>
        <taxon>Ecdysozoa</taxon>
        <taxon>Arthropoda</taxon>
        <taxon>Hexapoda</taxon>
        <taxon>Insecta</taxon>
        <taxon>Pterygota</taxon>
        <taxon>Neoptera</taxon>
        <taxon>Endopterygota</taxon>
        <taxon>Diptera</taxon>
        <taxon>Nematocera</taxon>
        <taxon>Culicoidea</taxon>
        <taxon>Culicidae</taxon>
        <taxon>Culicinae</taxon>
        <taxon>Culicini</taxon>
        <taxon>Culex</taxon>
        <taxon>Culex</taxon>
    </lineage>
</organism>
<proteinExistence type="predicted"/>
<dbReference type="AlphaFoldDB" id="A0ABD1DS79"/>
<sequence length="487" mass="53904">MDVSVCNGSVGVVDGPATNLASILANTDENENRTMYEVIAEAMKMSNGEYSIEELLHVLQTPAAVDYLADNEQSGETAVASHTAIEEFCQLMDNDRMSEAFVNLLKKDENLFKSIVSGLKTSGLAEDTVNIAEILQAAVVDSIQEKAQCALVELMGDPNHDQLTALLKKSGERTGTCHPEALKDLNKDDDLFTIINRVLIMEELAQDDDEYRELIDSLEKTPAHATSSDKLRELIRQSGALSYAPTKKLAIETSKDVPLSLFYTNNQLAIEEFFLKSGQTQRHCPKAFLIIKKGIQAVIPRESSHEVLAGKIAYTVLDENGIRHFQPMNVLNALKITPRFLNRFSMYTCDIAEELDNDTLSSSSSHDGEFEDVYCYGRPLSRRGSLRVPAVNGGNGAPYPRRGDRLDSYGYLGSTPPSTPLSHRKTAAPAARIHHQKHYPLHHVENVKTLPMAMRIAIKASLSREAPIMKSSSRDYLHRSSSLARLK</sequence>
<dbReference type="Proteomes" id="UP001562425">
    <property type="component" value="Unassembled WGS sequence"/>
</dbReference>
<keyword evidence="2" id="KW-1185">Reference proteome</keyword>
<protein>
    <submittedName>
        <fullName evidence="1">Uncharacterized protein</fullName>
    </submittedName>
</protein>
<comment type="caution">
    <text evidence="1">The sequence shown here is derived from an EMBL/GenBank/DDBJ whole genome shotgun (WGS) entry which is preliminary data.</text>
</comment>
<reference evidence="1 2" key="1">
    <citation type="submission" date="2024-05" db="EMBL/GenBank/DDBJ databases">
        <title>Culex pipiens pipiens assembly and annotation.</title>
        <authorList>
            <person name="Alout H."/>
            <person name="Durand T."/>
        </authorList>
    </citation>
    <scope>NUCLEOTIDE SEQUENCE [LARGE SCALE GENOMIC DNA]</scope>
    <source>
        <strain evidence="1">HA-2024</strain>
        <tissue evidence="1">Whole body</tissue>
    </source>
</reference>
<gene>
    <name evidence="1" type="ORF">pipiens_000132</name>
</gene>
<dbReference type="EMBL" id="JBEHCU010003711">
    <property type="protein sequence ID" value="KAL1402020.1"/>
    <property type="molecule type" value="Genomic_DNA"/>
</dbReference>
<name>A0ABD1DS79_CULPP</name>